<keyword evidence="7" id="KW-0472">Membrane</keyword>
<evidence type="ECO:0000256" key="7">
    <source>
        <dbReference type="ARBA" id="ARBA00023136"/>
    </source>
</evidence>
<evidence type="ECO:0000313" key="9">
    <source>
        <dbReference type="EMBL" id="GFR65285.1"/>
    </source>
</evidence>
<evidence type="ECO:0000256" key="1">
    <source>
        <dbReference type="ARBA" id="ARBA00004167"/>
    </source>
</evidence>
<dbReference type="Pfam" id="PF01697">
    <property type="entry name" value="Glyco_transf_92"/>
    <property type="match status" value="1"/>
</dbReference>
<gene>
    <name evidence="9" type="ORF">ElyMa_003652800</name>
</gene>
<comment type="subcellular location">
    <subcellularLocation>
        <location evidence="1">Membrane</location>
        <topology evidence="1">Single-pass membrane protein</topology>
    </subcellularLocation>
</comment>
<keyword evidence="3 8" id="KW-0328">Glycosyltransferase</keyword>
<comment type="similarity">
    <text evidence="2 8">Belongs to the glycosyltransferase 92 family.</text>
</comment>
<dbReference type="AlphaFoldDB" id="A0AAV4EYC1"/>
<evidence type="ECO:0000256" key="5">
    <source>
        <dbReference type="ARBA" id="ARBA00022692"/>
    </source>
</evidence>
<dbReference type="PANTHER" id="PTHR21461">
    <property type="entry name" value="GLYCOSYLTRANSFERASE FAMILY 92 PROTEIN"/>
    <property type="match status" value="1"/>
</dbReference>
<name>A0AAV4EYC1_9GAST</name>
<comment type="caution">
    <text evidence="9">The sequence shown here is derived from an EMBL/GenBank/DDBJ whole genome shotgun (WGS) entry which is preliminary data.</text>
</comment>
<dbReference type="EC" id="2.4.1.-" evidence="8"/>
<evidence type="ECO:0000256" key="4">
    <source>
        <dbReference type="ARBA" id="ARBA00022679"/>
    </source>
</evidence>
<evidence type="ECO:0000256" key="3">
    <source>
        <dbReference type="ARBA" id="ARBA00022676"/>
    </source>
</evidence>
<keyword evidence="10" id="KW-1185">Reference proteome</keyword>
<dbReference type="EMBL" id="BMAT01007486">
    <property type="protein sequence ID" value="GFR65285.1"/>
    <property type="molecule type" value="Genomic_DNA"/>
</dbReference>
<keyword evidence="6" id="KW-1133">Transmembrane helix</keyword>
<dbReference type="Proteomes" id="UP000762676">
    <property type="component" value="Unassembled WGS sequence"/>
</dbReference>
<accession>A0AAV4EYC1</accession>
<evidence type="ECO:0000256" key="2">
    <source>
        <dbReference type="ARBA" id="ARBA00007647"/>
    </source>
</evidence>
<keyword evidence="5" id="KW-0812">Transmembrane</keyword>
<dbReference type="InterPro" id="IPR008166">
    <property type="entry name" value="Glyco_transf_92"/>
</dbReference>
<proteinExistence type="inferred from homology"/>
<keyword evidence="4 8" id="KW-0808">Transferase</keyword>
<dbReference type="GO" id="GO:0005737">
    <property type="term" value="C:cytoplasm"/>
    <property type="evidence" value="ECO:0007669"/>
    <property type="project" value="TreeGrafter"/>
</dbReference>
<organism evidence="9 10">
    <name type="scientific">Elysia marginata</name>
    <dbReference type="NCBI Taxonomy" id="1093978"/>
    <lineage>
        <taxon>Eukaryota</taxon>
        <taxon>Metazoa</taxon>
        <taxon>Spiralia</taxon>
        <taxon>Lophotrochozoa</taxon>
        <taxon>Mollusca</taxon>
        <taxon>Gastropoda</taxon>
        <taxon>Heterobranchia</taxon>
        <taxon>Euthyneura</taxon>
        <taxon>Panpulmonata</taxon>
        <taxon>Sacoglossa</taxon>
        <taxon>Placobranchoidea</taxon>
        <taxon>Plakobranchidae</taxon>
        <taxon>Elysia</taxon>
    </lineage>
</organism>
<evidence type="ECO:0000256" key="8">
    <source>
        <dbReference type="RuleBase" id="RU366017"/>
    </source>
</evidence>
<dbReference type="GO" id="GO:0016757">
    <property type="term" value="F:glycosyltransferase activity"/>
    <property type="evidence" value="ECO:0007669"/>
    <property type="project" value="UniProtKB-UniRule"/>
</dbReference>
<dbReference type="GO" id="GO:0016020">
    <property type="term" value="C:membrane"/>
    <property type="evidence" value="ECO:0007669"/>
    <property type="project" value="UniProtKB-SubCell"/>
</dbReference>
<dbReference type="PANTHER" id="PTHR21461:SF69">
    <property type="entry name" value="GLYCOSYLTRANSFERASE FAMILY 92 PROTEIN"/>
    <property type="match status" value="1"/>
</dbReference>
<protein>
    <recommendedName>
        <fullName evidence="8">Glycosyltransferase family 92 protein</fullName>
        <ecNumber evidence="8">2.4.1.-</ecNumber>
    </recommendedName>
</protein>
<sequence>MFGTSPRFSVKASVKNIPEHHNLNYTAAYITCQIGKTQGYPAYVGLLQKKNLARTPSHVLAIEGEGVQRYGDGAWPGKESEVEFTVCIPSMFNNFDNAAQLVETLEMSRLLGAGRVVLYNTSIAPNVEAVLSMYIRQYQLGRDSLEVKVHPWQLPTFMENGVKKTFKEKEIIHYYGQLAAVDHCLNRYRQVSRYIVFSDLDEVIIPVHHATWSQLIAERQEKTTNGFLAYLLNIFRGKFAGFMFQSTLFNRDRPSPASGFETDALHYDSNILGYTSRDDYFFPPRRRSKLIVDPKKVDVMGTHRIWQGSGLTDNVPVHDGFVAHYRMPLYYCQSQVQDSSVAERFGVKLAERLKHVWSRLPGVALEWKHEKKNVHTKVCLEYNKGGLSDDQNLWIL</sequence>
<evidence type="ECO:0000313" key="10">
    <source>
        <dbReference type="Proteomes" id="UP000762676"/>
    </source>
</evidence>
<evidence type="ECO:0000256" key="6">
    <source>
        <dbReference type="ARBA" id="ARBA00022989"/>
    </source>
</evidence>
<reference evidence="9 10" key="1">
    <citation type="journal article" date="2021" name="Elife">
        <title>Chloroplast acquisition without the gene transfer in kleptoplastic sea slugs, Plakobranchus ocellatus.</title>
        <authorList>
            <person name="Maeda T."/>
            <person name="Takahashi S."/>
            <person name="Yoshida T."/>
            <person name="Shimamura S."/>
            <person name="Takaki Y."/>
            <person name="Nagai Y."/>
            <person name="Toyoda A."/>
            <person name="Suzuki Y."/>
            <person name="Arimoto A."/>
            <person name="Ishii H."/>
            <person name="Satoh N."/>
            <person name="Nishiyama T."/>
            <person name="Hasebe M."/>
            <person name="Maruyama T."/>
            <person name="Minagawa J."/>
            <person name="Obokata J."/>
            <person name="Shigenobu S."/>
        </authorList>
    </citation>
    <scope>NUCLEOTIDE SEQUENCE [LARGE SCALE GENOMIC DNA]</scope>
</reference>